<dbReference type="Gene3D" id="3.30.710.10">
    <property type="entry name" value="Potassium Channel Kv1.1, Chain A"/>
    <property type="match status" value="1"/>
</dbReference>
<evidence type="ECO:0000313" key="2">
    <source>
        <dbReference type="Proteomes" id="UP000006757"/>
    </source>
</evidence>
<name>K1W0R3_TRIAC</name>
<dbReference type="EMBL" id="AMBO01000091">
    <property type="protein sequence ID" value="EKD05412.1"/>
    <property type="molecule type" value="Genomic_DNA"/>
</dbReference>
<proteinExistence type="predicted"/>
<dbReference type="AlphaFoldDB" id="K1W0R3"/>
<dbReference type="HOGENOM" id="CLU_100326_0_0_1"/>
<evidence type="ECO:0008006" key="3">
    <source>
        <dbReference type="Google" id="ProtNLM"/>
    </source>
</evidence>
<organism evidence="1 2">
    <name type="scientific">Trichosporon asahii var. asahii (strain CBS 8904)</name>
    <name type="common">Yeast</name>
    <dbReference type="NCBI Taxonomy" id="1220162"/>
    <lineage>
        <taxon>Eukaryota</taxon>
        <taxon>Fungi</taxon>
        <taxon>Dikarya</taxon>
        <taxon>Basidiomycota</taxon>
        <taxon>Agaricomycotina</taxon>
        <taxon>Tremellomycetes</taxon>
        <taxon>Trichosporonales</taxon>
        <taxon>Trichosporonaceae</taxon>
        <taxon>Trichosporon</taxon>
    </lineage>
</organism>
<gene>
    <name evidence="1" type="ORF">A1Q2_00173</name>
</gene>
<accession>K1W0R3</accession>
<dbReference type="InterPro" id="IPR011333">
    <property type="entry name" value="SKP1/BTB/POZ_sf"/>
</dbReference>
<evidence type="ECO:0000313" key="1">
    <source>
        <dbReference type="EMBL" id="EKD05412.1"/>
    </source>
</evidence>
<keyword evidence="2" id="KW-1185">Reference proteome</keyword>
<dbReference type="Proteomes" id="UP000006757">
    <property type="component" value="Unassembled WGS sequence"/>
</dbReference>
<sequence>MSTQKLPKQDVPKQDVKWTKGDFELVSRDGVKFVVHTYHLQSASRVFRDMIEAGSGAKRIQLDESAKTIRHFLKLATEGSSWFDTDSSEAADYAQVVDLVHFLTKYECEAAIGHLKQCVVAFPVDKITHHATLRMLAGMHLAMPAACAAILRAHPDLFKGLCHVYPDSRNIPDMMPLDVFQLIPLKYLWAIVAAYRHGTGTASVSSRGTCLDLGERFLHYMK</sequence>
<protein>
    <recommendedName>
        <fullName evidence="3">BTB domain-containing protein</fullName>
    </recommendedName>
</protein>
<comment type="caution">
    <text evidence="1">The sequence shown here is derived from an EMBL/GenBank/DDBJ whole genome shotgun (WGS) entry which is preliminary data.</text>
</comment>
<dbReference type="InParanoid" id="K1W0R3"/>
<reference evidence="1 2" key="1">
    <citation type="journal article" date="2012" name="Eukaryot. Cell">
        <title>Genome sequence of the Trichosporon asahii environmental strain CBS 8904.</title>
        <authorList>
            <person name="Yang R.Y."/>
            <person name="Li H.T."/>
            <person name="Zhu H."/>
            <person name="Zhou G.P."/>
            <person name="Wang M."/>
            <person name="Wang L."/>
        </authorList>
    </citation>
    <scope>NUCLEOTIDE SEQUENCE [LARGE SCALE GENOMIC DNA]</scope>
    <source>
        <strain evidence="1 2">CBS 8904</strain>
    </source>
</reference>